<organism evidence="1 2">
    <name type="scientific">Tectimicrobiota bacterium</name>
    <dbReference type="NCBI Taxonomy" id="2528274"/>
    <lineage>
        <taxon>Bacteria</taxon>
        <taxon>Pseudomonadati</taxon>
        <taxon>Nitrospinota/Tectimicrobiota group</taxon>
        <taxon>Candidatus Tectimicrobiota</taxon>
    </lineage>
</organism>
<comment type="caution">
    <text evidence="1">The sequence shown here is derived from an EMBL/GenBank/DDBJ whole genome shotgun (WGS) entry which is preliminary data.</text>
</comment>
<gene>
    <name evidence="1" type="ORF">HYY20_00310</name>
</gene>
<accession>A0A932FVF5</accession>
<name>A0A932FVF5_UNCTE</name>
<dbReference type="AlphaFoldDB" id="A0A932FVF5"/>
<evidence type="ECO:0000313" key="1">
    <source>
        <dbReference type="EMBL" id="MBI2875308.1"/>
    </source>
</evidence>
<dbReference type="Proteomes" id="UP000769766">
    <property type="component" value="Unassembled WGS sequence"/>
</dbReference>
<protein>
    <submittedName>
        <fullName evidence="1">Uncharacterized protein</fullName>
    </submittedName>
</protein>
<reference evidence="1" key="1">
    <citation type="submission" date="2020-07" db="EMBL/GenBank/DDBJ databases">
        <title>Huge and variable diversity of episymbiotic CPR bacteria and DPANN archaea in groundwater ecosystems.</title>
        <authorList>
            <person name="He C.Y."/>
            <person name="Keren R."/>
            <person name="Whittaker M."/>
            <person name="Farag I.F."/>
            <person name="Doudna J."/>
            <person name="Cate J.H.D."/>
            <person name="Banfield J.F."/>
        </authorList>
    </citation>
    <scope>NUCLEOTIDE SEQUENCE</scope>
    <source>
        <strain evidence="1">NC_groundwater_672_Ag_B-0.1um_62_36</strain>
    </source>
</reference>
<proteinExistence type="predicted"/>
<dbReference type="EMBL" id="JACPRF010000012">
    <property type="protein sequence ID" value="MBI2875308.1"/>
    <property type="molecule type" value="Genomic_DNA"/>
</dbReference>
<sequence length="75" mass="8559">GFSVPGIEITDTGPKNNVDVRYFRKNERDEAKHVVNILKESGIEDAREKYIPGYEDSTSVKPNQFEVWFTPEALS</sequence>
<feature type="non-terminal residue" evidence="1">
    <location>
        <position position="1"/>
    </location>
</feature>
<evidence type="ECO:0000313" key="2">
    <source>
        <dbReference type="Proteomes" id="UP000769766"/>
    </source>
</evidence>